<organism evidence="1">
    <name type="scientific">marine sediment metagenome</name>
    <dbReference type="NCBI Taxonomy" id="412755"/>
    <lineage>
        <taxon>unclassified sequences</taxon>
        <taxon>metagenomes</taxon>
        <taxon>ecological metagenomes</taxon>
    </lineage>
</organism>
<gene>
    <name evidence="1" type="ORF">LCGC14_0306320</name>
</gene>
<dbReference type="EMBL" id="LAZR01000195">
    <property type="protein sequence ID" value="KKN82808.1"/>
    <property type="molecule type" value="Genomic_DNA"/>
</dbReference>
<evidence type="ECO:0000313" key="1">
    <source>
        <dbReference type="EMBL" id="KKN82808.1"/>
    </source>
</evidence>
<dbReference type="AlphaFoldDB" id="A0A0F9WV77"/>
<accession>A0A0F9WV77</accession>
<reference evidence="1" key="1">
    <citation type="journal article" date="2015" name="Nature">
        <title>Complex archaea that bridge the gap between prokaryotes and eukaryotes.</title>
        <authorList>
            <person name="Spang A."/>
            <person name="Saw J.H."/>
            <person name="Jorgensen S.L."/>
            <person name="Zaremba-Niedzwiedzka K."/>
            <person name="Martijn J."/>
            <person name="Lind A.E."/>
            <person name="van Eijk R."/>
            <person name="Schleper C."/>
            <person name="Guy L."/>
            <person name="Ettema T.J."/>
        </authorList>
    </citation>
    <scope>NUCLEOTIDE SEQUENCE</scope>
</reference>
<sequence>MELENELRDGQKNFFIHDAVLALDGYDYYAYLSITGNSYIMRRNTAGTETLYANGGFDLASWSGKVALPYDSIRKLAL</sequence>
<proteinExistence type="predicted"/>
<comment type="caution">
    <text evidence="1">The sequence shown here is derived from an EMBL/GenBank/DDBJ whole genome shotgun (WGS) entry which is preliminary data.</text>
</comment>
<protein>
    <submittedName>
        <fullName evidence="1">Uncharacterized protein</fullName>
    </submittedName>
</protein>
<name>A0A0F9WV77_9ZZZZ</name>